<reference evidence="2" key="1">
    <citation type="submission" date="2022-08" db="EMBL/GenBank/DDBJ databases">
        <title>Genome sequencing of akame (Lates japonicus).</title>
        <authorList>
            <person name="Hashiguchi Y."/>
            <person name="Takahashi H."/>
        </authorList>
    </citation>
    <scope>NUCLEOTIDE SEQUENCE</scope>
    <source>
        <strain evidence="2">Kochi</strain>
    </source>
</reference>
<name>A0AAD3N9L2_LATJO</name>
<accession>A0AAD3N9L2</accession>
<feature type="compositionally biased region" description="Basic and acidic residues" evidence="1">
    <location>
        <begin position="18"/>
        <end position="31"/>
    </location>
</feature>
<gene>
    <name evidence="2" type="ORF">AKAME5_002946600</name>
</gene>
<dbReference type="Proteomes" id="UP001279410">
    <property type="component" value="Unassembled WGS sequence"/>
</dbReference>
<protein>
    <submittedName>
        <fullName evidence="2">Myosin-4-like protein</fullName>
    </submittedName>
</protein>
<feature type="compositionally biased region" description="Basic and acidic residues" evidence="1">
    <location>
        <begin position="1"/>
        <end position="11"/>
    </location>
</feature>
<dbReference type="AlphaFoldDB" id="A0AAD3N9L2"/>
<dbReference type="EMBL" id="BRZM01006162">
    <property type="protein sequence ID" value="GLD68019.1"/>
    <property type="molecule type" value="Genomic_DNA"/>
</dbReference>
<organism evidence="2 3">
    <name type="scientific">Lates japonicus</name>
    <name type="common">Japanese lates</name>
    <dbReference type="NCBI Taxonomy" id="270547"/>
    <lineage>
        <taxon>Eukaryota</taxon>
        <taxon>Metazoa</taxon>
        <taxon>Chordata</taxon>
        <taxon>Craniata</taxon>
        <taxon>Vertebrata</taxon>
        <taxon>Euteleostomi</taxon>
        <taxon>Actinopterygii</taxon>
        <taxon>Neopterygii</taxon>
        <taxon>Teleostei</taxon>
        <taxon>Neoteleostei</taxon>
        <taxon>Acanthomorphata</taxon>
        <taxon>Carangaria</taxon>
        <taxon>Carangaria incertae sedis</taxon>
        <taxon>Centropomidae</taxon>
        <taxon>Lates</taxon>
    </lineage>
</organism>
<sequence>MEASLARRAEEMAQNALAEKKETTSLKEKLTQVQEDLDKSLRQWEEEKTLLLAQKNEESSSLMQKISQAKEELKKKDSSGGRNTCLLESVNVMKQALQEKEEQRQKHEEELSRRLAQLEDLVSNMPEQKPKRRSLGRRFLQIFRRSRGTQPDSDLPANITE</sequence>
<feature type="region of interest" description="Disordered" evidence="1">
    <location>
        <begin position="1"/>
        <end position="31"/>
    </location>
</feature>
<feature type="region of interest" description="Disordered" evidence="1">
    <location>
        <begin position="122"/>
        <end position="161"/>
    </location>
</feature>
<proteinExistence type="predicted"/>
<evidence type="ECO:0000313" key="3">
    <source>
        <dbReference type="Proteomes" id="UP001279410"/>
    </source>
</evidence>
<keyword evidence="3" id="KW-1185">Reference proteome</keyword>
<evidence type="ECO:0000313" key="2">
    <source>
        <dbReference type="EMBL" id="GLD68019.1"/>
    </source>
</evidence>
<comment type="caution">
    <text evidence="2">The sequence shown here is derived from an EMBL/GenBank/DDBJ whole genome shotgun (WGS) entry which is preliminary data.</text>
</comment>
<evidence type="ECO:0000256" key="1">
    <source>
        <dbReference type="SAM" id="MobiDB-lite"/>
    </source>
</evidence>